<evidence type="ECO:0000313" key="1">
    <source>
        <dbReference type="EMBL" id="KAJ3986814.1"/>
    </source>
</evidence>
<accession>A0AA38UV80</accession>
<name>A0AA38UV80_9AGAR</name>
<sequence>MSRQSAKKVQLAIIAKPGESFVMHNQTVLVLVAKRKEYREFPSVPFPDNPCSNFIRCTTTAPAPRRRRRTKAEMQEERAMKKVKGILSPDESKAQILQVNDIRTTTRELYNSVQFSPAYSHCVTTPLGSPNPVSPSFNLPPNLIAELFQTFRILPQSLHPVISLDEVESSLRLASWNLASLPSQLRLLAHIIITLASFFSTNAVIIGPGGYGPEIACIALSQGPLKEAAVPDLREYGVRRKPVCYQLWAEALWLAHQEGITAHVSRENAVSCWLLDFLECRFSGQGISTYAHAYNGHLRCLAETNIGALPGCSADCPETAVLYRAYMMHDAVYAVTNRRSIPFSHNDELLIVGQCTTSLEQLLQTFVSGASNKEIFLSMNAFTSNTIRVARESSERLTGVYARRQPLDETFVGGHFISLDLLHSILLAERGRALRAVQSSTESHFLRSCVYALYITWGCLVLNFYELLLDRLKDSSLVDSVATTDCDAQERLGTYFTRVRHLALGAAVEISEALRDVPCISRITHLHCGEIEKWAKFLLEESKTMAKGVGPNRLLRALECYRNALRIVGFSWVDHSGLVESIDRHIASEMPDDASNVDCMTENDYTWNLFPSMQFVEI</sequence>
<evidence type="ECO:0000313" key="2">
    <source>
        <dbReference type="Proteomes" id="UP001163850"/>
    </source>
</evidence>
<dbReference type="EMBL" id="MU801934">
    <property type="protein sequence ID" value="KAJ3986814.1"/>
    <property type="molecule type" value="Genomic_DNA"/>
</dbReference>
<gene>
    <name evidence="1" type="ORF">F5890DRAFT_935443</name>
</gene>
<dbReference type="Proteomes" id="UP001163850">
    <property type="component" value="Unassembled WGS sequence"/>
</dbReference>
<comment type="caution">
    <text evidence="1">The sequence shown here is derived from an EMBL/GenBank/DDBJ whole genome shotgun (WGS) entry which is preliminary data.</text>
</comment>
<dbReference type="AlphaFoldDB" id="A0AA38UV80"/>
<protein>
    <submittedName>
        <fullName evidence="1">Uncharacterized protein</fullName>
    </submittedName>
</protein>
<proteinExistence type="predicted"/>
<reference evidence="1" key="1">
    <citation type="submission" date="2022-08" db="EMBL/GenBank/DDBJ databases">
        <authorList>
            <consortium name="DOE Joint Genome Institute"/>
            <person name="Min B."/>
            <person name="Riley R."/>
            <person name="Sierra-Patev S."/>
            <person name="Naranjo-Ortiz M."/>
            <person name="Looney B."/>
            <person name="Konkel Z."/>
            <person name="Slot J.C."/>
            <person name="Sakamoto Y."/>
            <person name="Steenwyk J.L."/>
            <person name="Rokas A."/>
            <person name="Carro J."/>
            <person name="Camarero S."/>
            <person name="Ferreira P."/>
            <person name="Molpeceres G."/>
            <person name="Ruiz-Duenas F.J."/>
            <person name="Serrano A."/>
            <person name="Henrissat B."/>
            <person name="Drula E."/>
            <person name="Hughes K.W."/>
            <person name="Mata J.L."/>
            <person name="Ishikawa N.K."/>
            <person name="Vargas-Isla R."/>
            <person name="Ushijima S."/>
            <person name="Smith C.A."/>
            <person name="Ahrendt S."/>
            <person name="Andreopoulos W."/>
            <person name="He G."/>
            <person name="Labutti K."/>
            <person name="Lipzen A."/>
            <person name="Ng V."/>
            <person name="Sandor L."/>
            <person name="Barry K."/>
            <person name="Martinez A.T."/>
            <person name="Xiao Y."/>
            <person name="Gibbons J.G."/>
            <person name="Terashima K."/>
            <person name="Hibbett D.S."/>
            <person name="Grigoriev I.V."/>
        </authorList>
    </citation>
    <scope>NUCLEOTIDE SEQUENCE</scope>
    <source>
        <strain evidence="1">TFB7829</strain>
    </source>
</reference>
<organism evidence="1 2">
    <name type="scientific">Lentinula detonsa</name>
    <dbReference type="NCBI Taxonomy" id="2804962"/>
    <lineage>
        <taxon>Eukaryota</taxon>
        <taxon>Fungi</taxon>
        <taxon>Dikarya</taxon>
        <taxon>Basidiomycota</taxon>
        <taxon>Agaricomycotina</taxon>
        <taxon>Agaricomycetes</taxon>
        <taxon>Agaricomycetidae</taxon>
        <taxon>Agaricales</taxon>
        <taxon>Marasmiineae</taxon>
        <taxon>Omphalotaceae</taxon>
        <taxon>Lentinula</taxon>
    </lineage>
</organism>